<dbReference type="Proteomes" id="UP000662931">
    <property type="component" value="Chromosome 4"/>
</dbReference>
<dbReference type="AlphaFoldDB" id="A0A875S5P8"/>
<dbReference type="SUPFAM" id="SSF63380">
    <property type="entry name" value="Riboflavin synthase domain-like"/>
    <property type="match status" value="1"/>
</dbReference>
<accession>A0A875S5P8</accession>
<keyword evidence="8" id="KW-1133">Transmembrane helix</keyword>
<keyword evidence="5" id="KW-0812">Transmembrane</keyword>
<comment type="catalytic activity">
    <reaction evidence="13 15">
        <text>2 Fe(III)-[cytochrome b5] + NADH = 2 Fe(II)-[cytochrome b5] + NAD(+) + H(+)</text>
        <dbReference type="Rhea" id="RHEA:46680"/>
        <dbReference type="Rhea" id="RHEA-COMP:10438"/>
        <dbReference type="Rhea" id="RHEA-COMP:10439"/>
        <dbReference type="ChEBI" id="CHEBI:15378"/>
        <dbReference type="ChEBI" id="CHEBI:29033"/>
        <dbReference type="ChEBI" id="CHEBI:29034"/>
        <dbReference type="ChEBI" id="CHEBI:57540"/>
        <dbReference type="ChEBI" id="CHEBI:57945"/>
        <dbReference type="EC" id="1.6.2.2"/>
    </reaction>
</comment>
<dbReference type="EC" id="1.6.2.2" evidence="15"/>
<keyword evidence="4 14" id="KW-0285">Flavoprotein</keyword>
<evidence type="ECO:0000256" key="2">
    <source>
        <dbReference type="ARBA" id="ARBA00004572"/>
    </source>
</evidence>
<feature type="binding site" evidence="14">
    <location>
        <position position="207"/>
    </location>
    <ligand>
        <name>FAD</name>
        <dbReference type="ChEBI" id="CHEBI:57692"/>
    </ligand>
</feature>
<dbReference type="Pfam" id="PF00175">
    <property type="entry name" value="NAD_binding_1"/>
    <property type="match status" value="1"/>
</dbReference>
<reference evidence="17" key="1">
    <citation type="submission" date="2020-10" db="EMBL/GenBank/DDBJ databases">
        <authorList>
            <person name="Roach M.J.R."/>
        </authorList>
    </citation>
    <scope>NUCLEOTIDE SEQUENCE</scope>
    <source>
        <strain evidence="17">CBS 1945</strain>
    </source>
</reference>
<feature type="binding site" evidence="14">
    <location>
        <position position="139"/>
    </location>
    <ligand>
        <name>FAD</name>
        <dbReference type="ChEBI" id="CHEBI:57692"/>
    </ligand>
</feature>
<dbReference type="InterPro" id="IPR039261">
    <property type="entry name" value="FNR_nucleotide-bd"/>
</dbReference>
<evidence type="ECO:0000256" key="3">
    <source>
        <dbReference type="ARBA" id="ARBA00006105"/>
    </source>
</evidence>
<keyword evidence="12" id="KW-0472">Membrane</keyword>
<feature type="binding site" evidence="14">
    <location>
        <position position="158"/>
    </location>
    <ligand>
        <name>FAD</name>
        <dbReference type="ChEBI" id="CHEBI:57692"/>
    </ligand>
</feature>
<evidence type="ECO:0000256" key="12">
    <source>
        <dbReference type="ARBA" id="ARBA00023136"/>
    </source>
</evidence>
<keyword evidence="18" id="KW-1185">Reference proteome</keyword>
<feature type="binding site" evidence="14">
    <location>
        <position position="141"/>
    </location>
    <ligand>
        <name>FAD</name>
        <dbReference type="ChEBI" id="CHEBI:57692"/>
    </ligand>
</feature>
<dbReference type="Gene3D" id="3.40.50.80">
    <property type="entry name" value="Nucleotide-binding domain of ferredoxin-NADP reductase (FNR) module"/>
    <property type="match status" value="1"/>
</dbReference>
<evidence type="ECO:0000256" key="8">
    <source>
        <dbReference type="ARBA" id="ARBA00022989"/>
    </source>
</evidence>
<evidence type="ECO:0000256" key="4">
    <source>
        <dbReference type="ARBA" id="ARBA00022630"/>
    </source>
</evidence>
<keyword evidence="6" id="KW-1000">Mitochondrion outer membrane</keyword>
<dbReference type="PROSITE" id="PS51384">
    <property type="entry name" value="FAD_FR"/>
    <property type="match status" value="1"/>
</dbReference>
<dbReference type="InterPro" id="IPR001709">
    <property type="entry name" value="Flavoprot_Pyr_Nucl_cyt_Rdtase"/>
</dbReference>
<dbReference type="RefSeq" id="XP_038779818.1">
    <property type="nucleotide sequence ID" value="XM_038923890.1"/>
</dbReference>
<dbReference type="PRINTS" id="PR00371">
    <property type="entry name" value="FPNCR"/>
</dbReference>
<dbReference type="InterPro" id="IPR001433">
    <property type="entry name" value="OxRdtase_FAD/NAD-bd"/>
</dbReference>
<protein>
    <recommendedName>
        <fullName evidence="15">NADH-cytochrome b5 reductase</fullName>
        <ecNumber evidence="15">1.6.2.2</ecNumber>
    </recommendedName>
</protein>
<dbReference type="SUPFAM" id="SSF52343">
    <property type="entry name" value="Ferredoxin reductase-like, C-terminal NADP-linked domain"/>
    <property type="match status" value="1"/>
</dbReference>
<dbReference type="Pfam" id="PF00970">
    <property type="entry name" value="FAD_binding_6"/>
    <property type="match status" value="1"/>
</dbReference>
<feature type="binding site" evidence="14">
    <location>
        <position position="140"/>
    </location>
    <ligand>
        <name>FAD</name>
        <dbReference type="ChEBI" id="CHEBI:57692"/>
    </ligand>
</feature>
<evidence type="ECO:0000256" key="7">
    <source>
        <dbReference type="ARBA" id="ARBA00022827"/>
    </source>
</evidence>
<sequence>MLYGPPFFRYPFAHKQGDQLRYAHRAASSCYRTKLGYRFGRGNPLLRLAGLGLVGFLGFKALHRFYWGKPASFSQDGMTAFPSYLSGVRMKLISTKSITPDVKMLKFELPKNYESSGLKPGSAVLASIKHSKTGKLLMRPYSPIYTPGDQHHLVFAIKMLNSQGASGAMHTLLPGDMVKFRGPKPGRSVDLSTISSVNLIAGGSGITPLYSVLNYLMTEKPDSRVNLIFANKSMDDIIFKKELDALHEQYSNRFLVTYVVDRENTPATPSTVVGRINPDLLEKTIWKDSDIFVCGPDGMVSALRKQMNLDSFTDRKVVVF</sequence>
<dbReference type="PANTHER" id="PTHR19370:SF171">
    <property type="entry name" value="NADH-CYTOCHROME B5 REDUCTASE 2"/>
    <property type="match status" value="1"/>
</dbReference>
<keyword evidence="11" id="KW-0496">Mitochondrion</keyword>
<evidence type="ECO:0000256" key="11">
    <source>
        <dbReference type="ARBA" id="ARBA00023128"/>
    </source>
</evidence>
<comment type="subcellular location">
    <subcellularLocation>
        <location evidence="2">Mitochondrion outer membrane</location>
        <topology evidence="2">Single-pass membrane protein</topology>
    </subcellularLocation>
</comment>
<dbReference type="InterPro" id="IPR017938">
    <property type="entry name" value="Riboflavin_synthase-like_b-brl"/>
</dbReference>
<evidence type="ECO:0000313" key="17">
    <source>
        <dbReference type="EMBL" id="QPG76253.1"/>
    </source>
</evidence>
<evidence type="ECO:0000256" key="1">
    <source>
        <dbReference type="ARBA" id="ARBA00001974"/>
    </source>
</evidence>
<comment type="cofactor">
    <cofactor evidence="1 14 15">
        <name>FAD</name>
        <dbReference type="ChEBI" id="CHEBI:57692"/>
    </cofactor>
</comment>
<feature type="domain" description="FAD-binding FR-type" evidence="16">
    <location>
        <begin position="85"/>
        <end position="190"/>
    </location>
</feature>
<evidence type="ECO:0000256" key="14">
    <source>
        <dbReference type="PIRSR" id="PIRSR601834-1"/>
    </source>
</evidence>
<dbReference type="OrthoDB" id="432685at2759"/>
<dbReference type="PANTHER" id="PTHR19370">
    <property type="entry name" value="NADH-CYTOCHROME B5 REDUCTASE"/>
    <property type="match status" value="1"/>
</dbReference>
<evidence type="ECO:0000256" key="5">
    <source>
        <dbReference type="ARBA" id="ARBA00022692"/>
    </source>
</evidence>
<evidence type="ECO:0000313" key="18">
    <source>
        <dbReference type="Proteomes" id="UP000662931"/>
    </source>
</evidence>
<dbReference type="Gene3D" id="2.40.30.10">
    <property type="entry name" value="Translation factors"/>
    <property type="match status" value="1"/>
</dbReference>
<gene>
    <name evidence="17" type="ORF">FOA43_003639</name>
</gene>
<keyword evidence="7 14" id="KW-0274">FAD</keyword>
<organism evidence="17 18">
    <name type="scientific">Eeniella nana</name>
    <name type="common">Yeast</name>
    <name type="synonym">Brettanomyces nanus</name>
    <dbReference type="NCBI Taxonomy" id="13502"/>
    <lineage>
        <taxon>Eukaryota</taxon>
        <taxon>Fungi</taxon>
        <taxon>Dikarya</taxon>
        <taxon>Ascomycota</taxon>
        <taxon>Saccharomycotina</taxon>
        <taxon>Pichiomycetes</taxon>
        <taxon>Pichiales</taxon>
        <taxon>Pichiaceae</taxon>
        <taxon>Brettanomyces</taxon>
    </lineage>
</organism>
<dbReference type="InterPro" id="IPR001834">
    <property type="entry name" value="CBR-like"/>
</dbReference>
<keyword evidence="10 15" id="KW-0520">NAD</keyword>
<dbReference type="InterPro" id="IPR008333">
    <property type="entry name" value="Cbr1-like_FAD-bd_dom"/>
</dbReference>
<dbReference type="CDD" id="cd06183">
    <property type="entry name" value="cyt_b5_reduct_like"/>
    <property type="match status" value="1"/>
</dbReference>
<dbReference type="KEGG" id="bnn:FOA43_003639"/>
<evidence type="ECO:0000256" key="6">
    <source>
        <dbReference type="ARBA" id="ARBA00022787"/>
    </source>
</evidence>
<evidence type="ECO:0000256" key="10">
    <source>
        <dbReference type="ARBA" id="ARBA00023027"/>
    </source>
</evidence>
<comment type="similarity">
    <text evidence="3 15">Belongs to the flavoprotein pyridine nucleotide cytochrome reductase family.</text>
</comment>
<dbReference type="GeneID" id="62197039"/>
<evidence type="ECO:0000256" key="13">
    <source>
        <dbReference type="ARBA" id="ARBA00047682"/>
    </source>
</evidence>
<dbReference type="GO" id="GO:0005741">
    <property type="term" value="C:mitochondrial outer membrane"/>
    <property type="evidence" value="ECO:0007669"/>
    <property type="project" value="UniProtKB-SubCell"/>
</dbReference>
<keyword evidence="9 15" id="KW-0560">Oxidoreductase</keyword>
<proteinExistence type="inferred from homology"/>
<dbReference type="EMBL" id="CP064815">
    <property type="protein sequence ID" value="QPG76253.1"/>
    <property type="molecule type" value="Genomic_DNA"/>
</dbReference>
<evidence type="ECO:0000256" key="15">
    <source>
        <dbReference type="RuleBase" id="RU361226"/>
    </source>
</evidence>
<evidence type="ECO:0000259" key="16">
    <source>
        <dbReference type="PROSITE" id="PS51384"/>
    </source>
</evidence>
<dbReference type="GO" id="GO:0090524">
    <property type="term" value="F:cytochrome-b5 reductase activity, acting on NADH"/>
    <property type="evidence" value="ECO:0007669"/>
    <property type="project" value="UniProtKB-EC"/>
</dbReference>
<feature type="binding site" evidence="14">
    <location>
        <position position="166"/>
    </location>
    <ligand>
        <name>FAD</name>
        <dbReference type="ChEBI" id="CHEBI:57692"/>
    </ligand>
</feature>
<dbReference type="InterPro" id="IPR017927">
    <property type="entry name" value="FAD-bd_FR_type"/>
</dbReference>
<name>A0A875S5P8_EENNA</name>
<dbReference type="PRINTS" id="PR00406">
    <property type="entry name" value="CYTB5RDTASE"/>
</dbReference>
<evidence type="ECO:0000256" key="9">
    <source>
        <dbReference type="ARBA" id="ARBA00023002"/>
    </source>
</evidence>